<accession>A0A0E9X3K0</accession>
<dbReference type="AlphaFoldDB" id="A0A0E9X3K0"/>
<evidence type="ECO:0000313" key="1">
    <source>
        <dbReference type="EMBL" id="JAH96460.1"/>
    </source>
</evidence>
<name>A0A0E9X3K0_ANGAN</name>
<proteinExistence type="predicted"/>
<reference evidence="1" key="1">
    <citation type="submission" date="2014-11" db="EMBL/GenBank/DDBJ databases">
        <authorList>
            <person name="Amaro Gonzalez C."/>
        </authorList>
    </citation>
    <scope>NUCLEOTIDE SEQUENCE</scope>
</reference>
<organism evidence="1">
    <name type="scientific">Anguilla anguilla</name>
    <name type="common">European freshwater eel</name>
    <name type="synonym">Muraena anguilla</name>
    <dbReference type="NCBI Taxonomy" id="7936"/>
    <lineage>
        <taxon>Eukaryota</taxon>
        <taxon>Metazoa</taxon>
        <taxon>Chordata</taxon>
        <taxon>Craniata</taxon>
        <taxon>Vertebrata</taxon>
        <taxon>Euteleostomi</taxon>
        <taxon>Actinopterygii</taxon>
        <taxon>Neopterygii</taxon>
        <taxon>Teleostei</taxon>
        <taxon>Anguilliformes</taxon>
        <taxon>Anguillidae</taxon>
        <taxon>Anguilla</taxon>
    </lineage>
</organism>
<sequence>MNPITGGAIMCYQVLTCTSQSNDIALQCTILVFFPRKPQKLSGPGYCVGLLGLLYIIKMPIGKTQSEFNCAKHEAVFHKTAA</sequence>
<reference evidence="1" key="2">
    <citation type="journal article" date="2015" name="Fish Shellfish Immunol.">
        <title>Early steps in the European eel (Anguilla anguilla)-Vibrio vulnificus interaction in the gills: Role of the RtxA13 toxin.</title>
        <authorList>
            <person name="Callol A."/>
            <person name="Pajuelo D."/>
            <person name="Ebbesson L."/>
            <person name="Teles M."/>
            <person name="MacKenzie S."/>
            <person name="Amaro C."/>
        </authorList>
    </citation>
    <scope>NUCLEOTIDE SEQUENCE</scope>
</reference>
<dbReference type="EMBL" id="GBXM01012117">
    <property type="protein sequence ID" value="JAH96460.1"/>
    <property type="molecule type" value="Transcribed_RNA"/>
</dbReference>
<protein>
    <submittedName>
        <fullName evidence="1">Uncharacterized protein</fullName>
    </submittedName>
</protein>